<dbReference type="CTD" id="8590502"/>
<dbReference type="KEGG" id="cbr:CBG_24789"/>
<dbReference type="InterPro" id="IPR013087">
    <property type="entry name" value="Znf_C2H2_type"/>
</dbReference>
<keyword evidence="6 8" id="KW-0067">ATP-binding</keyword>
<evidence type="ECO:0000256" key="1">
    <source>
        <dbReference type="ARBA" id="ARBA00022527"/>
    </source>
</evidence>
<keyword evidence="7" id="KW-0862">Zinc</keyword>
<keyword evidence="5" id="KW-0418">Kinase</keyword>
<dbReference type="GO" id="GO:0005654">
    <property type="term" value="C:nucleoplasm"/>
    <property type="evidence" value="ECO:0000318"/>
    <property type="project" value="GO_Central"/>
</dbReference>
<evidence type="ECO:0000256" key="5">
    <source>
        <dbReference type="ARBA" id="ARBA00022777"/>
    </source>
</evidence>
<dbReference type="GO" id="GO:0005524">
    <property type="term" value="F:ATP binding"/>
    <property type="evidence" value="ECO:0007669"/>
    <property type="project" value="UniProtKB-UniRule"/>
</dbReference>
<dbReference type="SMART" id="SM00355">
    <property type="entry name" value="ZnF_C2H2"/>
    <property type="match status" value="3"/>
</dbReference>
<dbReference type="InterPro" id="IPR000719">
    <property type="entry name" value="Prot_kinase_dom"/>
</dbReference>
<dbReference type="Pfam" id="PF00069">
    <property type="entry name" value="Pkinase"/>
    <property type="match status" value="1"/>
</dbReference>
<dbReference type="EMBL" id="HE601093">
    <property type="protein sequence ID" value="CAP21323.1"/>
    <property type="molecule type" value="Genomic_DNA"/>
</dbReference>
<evidence type="ECO:0000259" key="10">
    <source>
        <dbReference type="PROSITE" id="PS50011"/>
    </source>
</evidence>
<keyword evidence="7" id="KW-0479">Metal-binding</keyword>
<evidence type="ECO:0000256" key="2">
    <source>
        <dbReference type="ARBA" id="ARBA00022553"/>
    </source>
</evidence>
<dbReference type="PANTHER" id="PTHR24351">
    <property type="entry name" value="RIBOSOMAL PROTEIN S6 KINASE"/>
    <property type="match status" value="1"/>
</dbReference>
<feature type="compositionally biased region" description="Acidic residues" evidence="9">
    <location>
        <begin position="174"/>
        <end position="194"/>
    </location>
</feature>
<evidence type="ECO:0000256" key="7">
    <source>
        <dbReference type="PROSITE-ProRule" id="PRU00042"/>
    </source>
</evidence>
<evidence type="ECO:0000256" key="9">
    <source>
        <dbReference type="SAM" id="MobiDB-lite"/>
    </source>
</evidence>
<keyword evidence="1" id="KW-0723">Serine/threonine-protein kinase</keyword>
<dbReference type="InterPro" id="IPR008271">
    <property type="entry name" value="Ser/Thr_kinase_AS"/>
</dbReference>
<evidence type="ECO:0000256" key="6">
    <source>
        <dbReference type="ARBA" id="ARBA00022840"/>
    </source>
</evidence>
<proteinExistence type="predicted"/>
<sequence length="740" mass="84294">MGKSNNYLNCAICKKICTTGNQLRRHQKSIHVGKWTHECNVCLKKFHSESSLRLHQLSHASTRDQKCPECAKCFKSLGGVRSHLKCHHKERGDFLNVWKKHKEFIQNGGPCASKPKISKWAEPSRVYTHFEARDELKEQAAGPIAPEAPENLDADVPEEHAQEAPEAPDAPAQDPEEQALEPEVPEDPELEVPDAPDAPVEVAPEADPMEEDEADPEHQQAAGPEEEEEEEEEEDEDDEEEEEEEEEDEEAPEDLDAPEAPEAVQAPLRQPIPPPRELAQYELLKVIGSGTFGTVFQAKQIYSEDIWAIKVVKKPSEGPESECLKREIKFLQKKYNSPFLCEMEEVFENTVKVYFVLEFMAGGDLFHWTSHGPLREKNVRFYMSELVLAVEFLHKEKYIHRDIKRENIFVHRSGHIKLADFGLVRRLQRGETLNNLCGTHLSPEMKQAPISYGLPADVWAVGVVMYELATGEVVHDNSQLKDPRTMKLRNVGRLRKPCKDLLKALLAEEPEERPKIRHVKRMEFFEGLNWRTVAEQVPPRIPTLADDNDLRYFPRDEKAKDPVDDSTDYIRVGKRNSLSVSISVFRKNAFPPKVSVPLKVGGHEKNNVVEISFKYAPRGVELVEASVEGAASLPTELRVQKESRCPKKKAAASFFLISAISDSFFFEMFLITFSLTNFPIDRFFFSCNFINNFSLSPLSFNRNSLNSLPRFYGILSFSMDHHSFVHFPVLHLCSVSHDHP</sequence>
<keyword evidence="13" id="KW-1185">Reference proteome</keyword>
<evidence type="ECO:0000256" key="3">
    <source>
        <dbReference type="ARBA" id="ARBA00022679"/>
    </source>
</evidence>
<keyword evidence="7" id="KW-0863">Zinc-finger</keyword>
<keyword evidence="4 8" id="KW-0547">Nucleotide-binding</keyword>
<accession>A8WLH8</accession>
<dbReference type="OMA" id="CEIKRER"/>
<dbReference type="GeneID" id="8590502"/>
<feature type="domain" description="C2H2-type" evidence="11">
    <location>
        <begin position="65"/>
        <end position="92"/>
    </location>
</feature>
<dbReference type="GO" id="GO:0005737">
    <property type="term" value="C:cytoplasm"/>
    <property type="evidence" value="ECO:0000318"/>
    <property type="project" value="GO_Central"/>
</dbReference>
<dbReference type="SMART" id="SM00220">
    <property type="entry name" value="S_TKc"/>
    <property type="match status" value="1"/>
</dbReference>
<feature type="binding site" evidence="8">
    <location>
        <position position="314"/>
    </location>
    <ligand>
        <name>ATP</name>
        <dbReference type="ChEBI" id="CHEBI:30616"/>
    </ligand>
</feature>
<dbReference type="InterPro" id="IPR017441">
    <property type="entry name" value="Protein_kinase_ATP_BS"/>
</dbReference>
<reference evidence="12 13" key="1">
    <citation type="journal article" date="2003" name="PLoS Biol.">
        <title>The genome sequence of Caenorhabditis briggsae: a platform for comparative genomics.</title>
        <authorList>
            <person name="Stein L.D."/>
            <person name="Bao Z."/>
            <person name="Blasiar D."/>
            <person name="Blumenthal T."/>
            <person name="Brent M.R."/>
            <person name="Chen N."/>
            <person name="Chinwalla A."/>
            <person name="Clarke L."/>
            <person name="Clee C."/>
            <person name="Coghlan A."/>
            <person name="Coulson A."/>
            <person name="D'Eustachio P."/>
            <person name="Fitch D.H."/>
            <person name="Fulton L.A."/>
            <person name="Fulton R.E."/>
            <person name="Griffiths-Jones S."/>
            <person name="Harris T.W."/>
            <person name="Hillier L.W."/>
            <person name="Kamath R."/>
            <person name="Kuwabara P.E."/>
            <person name="Mardis E.R."/>
            <person name="Marra M.A."/>
            <person name="Miner T.L."/>
            <person name="Minx P."/>
            <person name="Mullikin J.C."/>
            <person name="Plumb R.W."/>
            <person name="Rogers J."/>
            <person name="Schein J.E."/>
            <person name="Sohrmann M."/>
            <person name="Spieth J."/>
            <person name="Stajich J.E."/>
            <person name="Wei C."/>
            <person name="Willey D."/>
            <person name="Wilson R.K."/>
            <person name="Durbin R."/>
            <person name="Waterston R.H."/>
        </authorList>
    </citation>
    <scope>NUCLEOTIDE SEQUENCE [LARGE SCALE GENOMIC DNA]</scope>
    <source>
        <strain evidence="12 13">AF16</strain>
    </source>
</reference>
<feature type="domain" description="C2H2-type" evidence="11">
    <location>
        <begin position="8"/>
        <end position="36"/>
    </location>
</feature>
<dbReference type="InterPro" id="IPR011009">
    <property type="entry name" value="Kinase-like_dom_sf"/>
</dbReference>
<name>A8WLH8_CAEBR</name>
<dbReference type="RefSeq" id="XP_002648499.1">
    <property type="nucleotide sequence ID" value="XM_002648453.1"/>
</dbReference>
<dbReference type="GO" id="GO:0004674">
    <property type="term" value="F:protein serine/threonine kinase activity"/>
    <property type="evidence" value="ECO:0000318"/>
    <property type="project" value="GO_Central"/>
</dbReference>
<dbReference type="PROSITE" id="PS50157">
    <property type="entry name" value="ZINC_FINGER_C2H2_2"/>
    <property type="match status" value="3"/>
</dbReference>
<dbReference type="eggNOG" id="KOG0598">
    <property type="taxonomic scope" value="Eukaryota"/>
</dbReference>
<reference evidence="12 13" key="2">
    <citation type="journal article" date="2011" name="PLoS Genet.">
        <title>Caenorhabditis briggsae recombinant inbred line genotypes reveal inter-strain incompatibility and the evolution of recombination.</title>
        <authorList>
            <person name="Ross J.A."/>
            <person name="Koboldt D.C."/>
            <person name="Staisch J.E."/>
            <person name="Chamberlin H.M."/>
            <person name="Gupta B.P."/>
            <person name="Miller R.D."/>
            <person name="Baird S.E."/>
            <person name="Haag E.S."/>
        </authorList>
    </citation>
    <scope>NUCLEOTIDE SEQUENCE [LARGE SCALE GENOMIC DNA]</scope>
    <source>
        <strain evidence="12 13">AF16</strain>
    </source>
</reference>
<dbReference type="FunFam" id="1.10.510.10:FF:001110">
    <property type="entry name" value="AGC family protein kinase"/>
    <property type="match status" value="1"/>
</dbReference>
<feature type="compositionally biased region" description="Acidic residues" evidence="9">
    <location>
        <begin position="224"/>
        <end position="258"/>
    </location>
</feature>
<gene>
    <name evidence="12" type="ORF">CBG24789</name>
    <name evidence="12" type="ORF">CBG_24789</name>
</gene>
<dbReference type="InParanoid" id="A8WLH8"/>
<evidence type="ECO:0000313" key="12">
    <source>
        <dbReference type="EMBL" id="CAP21323.1"/>
    </source>
</evidence>
<dbReference type="PROSITE" id="PS50011">
    <property type="entry name" value="PROTEIN_KINASE_DOM"/>
    <property type="match status" value="1"/>
</dbReference>
<evidence type="ECO:0000259" key="11">
    <source>
        <dbReference type="PROSITE" id="PS50157"/>
    </source>
</evidence>
<protein>
    <submittedName>
        <fullName evidence="12">Protein CBG24789</fullName>
    </submittedName>
</protein>
<dbReference type="PROSITE" id="PS00107">
    <property type="entry name" value="PROTEIN_KINASE_ATP"/>
    <property type="match status" value="1"/>
</dbReference>
<evidence type="ECO:0000313" key="13">
    <source>
        <dbReference type="Proteomes" id="UP000008549"/>
    </source>
</evidence>
<dbReference type="GO" id="GO:0008270">
    <property type="term" value="F:zinc ion binding"/>
    <property type="evidence" value="ECO:0007669"/>
    <property type="project" value="UniProtKB-KW"/>
</dbReference>
<dbReference type="PROSITE" id="PS00108">
    <property type="entry name" value="PROTEIN_KINASE_ST"/>
    <property type="match status" value="1"/>
</dbReference>
<evidence type="ECO:0000256" key="8">
    <source>
        <dbReference type="PROSITE-ProRule" id="PRU10141"/>
    </source>
</evidence>
<dbReference type="GO" id="GO:0038202">
    <property type="term" value="P:TORC1 signaling"/>
    <property type="evidence" value="ECO:0000318"/>
    <property type="project" value="GO_Central"/>
</dbReference>
<dbReference type="Gene3D" id="3.30.160.60">
    <property type="entry name" value="Classic Zinc Finger"/>
    <property type="match status" value="1"/>
</dbReference>
<keyword evidence="2" id="KW-0597">Phosphoprotein</keyword>
<feature type="compositionally biased region" description="Low complexity" evidence="9">
    <location>
        <begin position="164"/>
        <end position="173"/>
    </location>
</feature>
<evidence type="ECO:0000256" key="4">
    <source>
        <dbReference type="ARBA" id="ARBA00022741"/>
    </source>
</evidence>
<dbReference type="PROSITE" id="PS00028">
    <property type="entry name" value="ZINC_FINGER_C2H2_1"/>
    <property type="match status" value="3"/>
</dbReference>
<keyword evidence="3" id="KW-0808">Transferase</keyword>
<dbReference type="InterPro" id="IPR036236">
    <property type="entry name" value="Znf_C2H2_sf"/>
</dbReference>
<feature type="domain" description="Protein kinase" evidence="10">
    <location>
        <begin position="281"/>
        <end position="525"/>
    </location>
</feature>
<organism evidence="12 13">
    <name type="scientific">Caenorhabditis briggsae</name>
    <dbReference type="NCBI Taxonomy" id="6238"/>
    <lineage>
        <taxon>Eukaryota</taxon>
        <taxon>Metazoa</taxon>
        <taxon>Ecdysozoa</taxon>
        <taxon>Nematoda</taxon>
        <taxon>Chromadorea</taxon>
        <taxon>Rhabditida</taxon>
        <taxon>Rhabditina</taxon>
        <taxon>Rhabditomorpha</taxon>
        <taxon>Rhabditoidea</taxon>
        <taxon>Rhabditidae</taxon>
        <taxon>Peloderinae</taxon>
        <taxon>Caenorhabditis</taxon>
    </lineage>
</organism>
<dbReference type="Gene3D" id="3.30.200.20">
    <property type="entry name" value="Phosphorylase Kinase, domain 1"/>
    <property type="match status" value="1"/>
</dbReference>
<feature type="region of interest" description="Disordered" evidence="9">
    <location>
        <begin position="156"/>
        <end position="258"/>
    </location>
</feature>
<feature type="compositionally biased region" description="Low complexity" evidence="9">
    <location>
        <begin position="195"/>
        <end position="206"/>
    </location>
</feature>
<dbReference type="Gene3D" id="1.10.510.10">
    <property type="entry name" value="Transferase(Phosphotransferase) domain 1"/>
    <property type="match status" value="1"/>
</dbReference>
<dbReference type="HOGENOM" id="CLU_375190_0_0_1"/>
<dbReference type="Proteomes" id="UP000008549">
    <property type="component" value="Unassembled WGS sequence"/>
</dbReference>
<dbReference type="STRING" id="6238.A8WLH8"/>
<dbReference type="AlphaFoldDB" id="A8WLH8"/>
<feature type="domain" description="C2H2-type" evidence="11">
    <location>
        <begin position="37"/>
        <end position="64"/>
    </location>
</feature>
<dbReference type="SUPFAM" id="SSF56112">
    <property type="entry name" value="Protein kinase-like (PK-like)"/>
    <property type="match status" value="1"/>
</dbReference>
<dbReference type="SUPFAM" id="SSF57667">
    <property type="entry name" value="beta-beta-alpha zinc fingers"/>
    <property type="match status" value="1"/>
</dbReference>